<keyword evidence="3" id="KW-1185">Reference proteome</keyword>
<dbReference type="EMBL" id="JAFEKC020000017">
    <property type="protein sequence ID" value="KAK0509984.1"/>
    <property type="molecule type" value="Genomic_DNA"/>
</dbReference>
<name>A0AA39V3J7_9LECA</name>
<comment type="caution">
    <text evidence="2">The sequence shown here is derived from an EMBL/GenBank/DDBJ whole genome shotgun (WGS) entry which is preliminary data.</text>
</comment>
<feature type="region of interest" description="Disordered" evidence="1">
    <location>
        <begin position="119"/>
        <end position="140"/>
    </location>
</feature>
<sequence>MPPSLHAKDVAKICYYAAVNKKLPEIEIQAQWEALGHDPEAMIRVSNRVFDLKLEASRSVQLDTSLYEPFYQKFVNETGANLTLHQYVTIAEDARMRSPRVNYAHDNQITKMRKYRDQKDAKPEAMTQANAEQQLGHDDTRPLDGLRGLWNSGSTCYANAV</sequence>
<evidence type="ECO:0000313" key="3">
    <source>
        <dbReference type="Proteomes" id="UP001166286"/>
    </source>
</evidence>
<protein>
    <submittedName>
        <fullName evidence="2">Uncharacterized protein</fullName>
    </submittedName>
</protein>
<dbReference type="Proteomes" id="UP001166286">
    <property type="component" value="Unassembled WGS sequence"/>
</dbReference>
<gene>
    <name evidence="2" type="ORF">JMJ35_007378</name>
</gene>
<dbReference type="AlphaFoldDB" id="A0AA39V3J7"/>
<evidence type="ECO:0000313" key="2">
    <source>
        <dbReference type="EMBL" id="KAK0509984.1"/>
    </source>
</evidence>
<evidence type="ECO:0000256" key="1">
    <source>
        <dbReference type="SAM" id="MobiDB-lite"/>
    </source>
</evidence>
<accession>A0AA39V3J7</accession>
<organism evidence="2 3">
    <name type="scientific">Cladonia borealis</name>
    <dbReference type="NCBI Taxonomy" id="184061"/>
    <lineage>
        <taxon>Eukaryota</taxon>
        <taxon>Fungi</taxon>
        <taxon>Dikarya</taxon>
        <taxon>Ascomycota</taxon>
        <taxon>Pezizomycotina</taxon>
        <taxon>Lecanoromycetes</taxon>
        <taxon>OSLEUM clade</taxon>
        <taxon>Lecanoromycetidae</taxon>
        <taxon>Lecanorales</taxon>
        <taxon>Lecanorineae</taxon>
        <taxon>Cladoniaceae</taxon>
        <taxon>Cladonia</taxon>
    </lineage>
</organism>
<reference evidence="2" key="1">
    <citation type="submission" date="2023-03" db="EMBL/GenBank/DDBJ databases">
        <title>Complete genome of Cladonia borealis.</title>
        <authorList>
            <person name="Park H."/>
        </authorList>
    </citation>
    <scope>NUCLEOTIDE SEQUENCE</scope>
    <source>
        <strain evidence="2">ANT050790</strain>
    </source>
</reference>
<proteinExistence type="predicted"/>